<evidence type="ECO:0000256" key="7">
    <source>
        <dbReference type="ARBA" id="ARBA00022723"/>
    </source>
</evidence>
<organism evidence="13 14">
    <name type="scientific">Neocucurbitaria cava</name>
    <dbReference type="NCBI Taxonomy" id="798079"/>
    <lineage>
        <taxon>Eukaryota</taxon>
        <taxon>Fungi</taxon>
        <taxon>Dikarya</taxon>
        <taxon>Ascomycota</taxon>
        <taxon>Pezizomycotina</taxon>
        <taxon>Dothideomycetes</taxon>
        <taxon>Pleosporomycetidae</taxon>
        <taxon>Pleosporales</taxon>
        <taxon>Pleosporineae</taxon>
        <taxon>Cucurbitariaceae</taxon>
        <taxon>Neocucurbitaria</taxon>
    </lineage>
</organism>
<evidence type="ECO:0000256" key="1">
    <source>
        <dbReference type="ARBA" id="ARBA00001971"/>
    </source>
</evidence>
<dbReference type="GO" id="GO:0016705">
    <property type="term" value="F:oxidoreductase activity, acting on paired donors, with incorporation or reduction of molecular oxygen"/>
    <property type="evidence" value="ECO:0007669"/>
    <property type="project" value="InterPro"/>
</dbReference>
<evidence type="ECO:0000256" key="6">
    <source>
        <dbReference type="ARBA" id="ARBA00022692"/>
    </source>
</evidence>
<dbReference type="GO" id="GO:0016020">
    <property type="term" value="C:membrane"/>
    <property type="evidence" value="ECO:0007669"/>
    <property type="project" value="UniProtKB-SubCell"/>
</dbReference>
<keyword evidence="12" id="KW-0472">Membrane</keyword>
<dbReference type="AlphaFoldDB" id="A0A9W8YDS6"/>
<evidence type="ECO:0000256" key="9">
    <source>
        <dbReference type="ARBA" id="ARBA00023002"/>
    </source>
</evidence>
<keyword evidence="10" id="KW-0408">Iron</keyword>
<sequence>MKIRGYPLFVGKWLSELDFILKGADRLVQRANELGTGVFAIPALSCYQVLVSKHEQIVEFTKASEDSMSFRAAMNERLFFKHTMFGFELNNVDPHDSIPRRVFKTLARENLPQLNAIMTLRIKEVFARIRGTIGSEMQTGDSTVVSAFDLSKSLIARMNNQLLFGDELGGNDHFEEQSIRYAWHTIIIMQVLRQLPSVLVPCVAKLFLTWSGSMHYVGAQIRMVVRQRLENREQGNEKARVSTEHGADDMALTPQKIDGTEWVISSSTTPAQLEPARIVQQMVALLFASMHQMQMTTCWAIIDLCQHKEYIETLRQEIHDVFKSNLKNPYDKLQFMDCFLRESSRLNPLDGLTTQRKALKSFTFSDGSCVPAGNLVAIPQKVIMRDPERYRDAESFDPYRYIPAAGKTDAATTKYTDVNWNYTFWGSQRKAW</sequence>
<comment type="pathway">
    <text evidence="3">Mycotoxin biosynthesis.</text>
</comment>
<dbReference type="PANTHER" id="PTHR46206:SF5">
    <property type="entry name" value="P450, PUTATIVE (EUROFUNG)-RELATED"/>
    <property type="match status" value="1"/>
</dbReference>
<dbReference type="InterPro" id="IPR036396">
    <property type="entry name" value="Cyt_P450_sf"/>
</dbReference>
<evidence type="ECO:0000256" key="12">
    <source>
        <dbReference type="ARBA" id="ARBA00023136"/>
    </source>
</evidence>
<keyword evidence="11" id="KW-0503">Monooxygenase</keyword>
<dbReference type="GO" id="GO:0004497">
    <property type="term" value="F:monooxygenase activity"/>
    <property type="evidence" value="ECO:0007669"/>
    <property type="project" value="UniProtKB-KW"/>
</dbReference>
<evidence type="ECO:0000256" key="3">
    <source>
        <dbReference type="ARBA" id="ARBA00004685"/>
    </source>
</evidence>
<keyword evidence="14" id="KW-1185">Reference proteome</keyword>
<name>A0A9W8YDS6_9PLEO</name>
<dbReference type="InterPro" id="IPR001128">
    <property type="entry name" value="Cyt_P450"/>
</dbReference>
<dbReference type="GO" id="GO:0020037">
    <property type="term" value="F:heme binding"/>
    <property type="evidence" value="ECO:0007669"/>
    <property type="project" value="InterPro"/>
</dbReference>
<comment type="subcellular location">
    <subcellularLocation>
        <location evidence="2">Membrane</location>
    </subcellularLocation>
</comment>
<dbReference type="Proteomes" id="UP001140560">
    <property type="component" value="Unassembled WGS sequence"/>
</dbReference>
<protein>
    <recommendedName>
        <fullName evidence="15">Cytochrome P450</fullName>
    </recommendedName>
</protein>
<keyword evidence="5" id="KW-0349">Heme</keyword>
<gene>
    <name evidence="13" type="ORF">N0V83_001917</name>
</gene>
<comment type="similarity">
    <text evidence="4">Belongs to the cytochrome P450 family.</text>
</comment>
<comment type="cofactor">
    <cofactor evidence="1">
        <name>heme</name>
        <dbReference type="ChEBI" id="CHEBI:30413"/>
    </cofactor>
</comment>
<dbReference type="PANTHER" id="PTHR46206">
    <property type="entry name" value="CYTOCHROME P450"/>
    <property type="match status" value="1"/>
</dbReference>
<evidence type="ECO:0000256" key="11">
    <source>
        <dbReference type="ARBA" id="ARBA00023033"/>
    </source>
</evidence>
<evidence type="ECO:0000256" key="2">
    <source>
        <dbReference type="ARBA" id="ARBA00004370"/>
    </source>
</evidence>
<evidence type="ECO:0000256" key="5">
    <source>
        <dbReference type="ARBA" id="ARBA00022617"/>
    </source>
</evidence>
<dbReference type="Pfam" id="PF00067">
    <property type="entry name" value="p450"/>
    <property type="match status" value="1"/>
</dbReference>
<evidence type="ECO:0008006" key="15">
    <source>
        <dbReference type="Google" id="ProtNLM"/>
    </source>
</evidence>
<reference evidence="13" key="1">
    <citation type="submission" date="2022-10" db="EMBL/GenBank/DDBJ databases">
        <title>Tapping the CABI collections for fungal endophytes: first genome assemblies for Collariella, Neodidymelliopsis, Ascochyta clinopodiicola, Didymella pomorum, Didymosphaeria variabile, Neocosmospora piperis and Neocucurbitaria cava.</title>
        <authorList>
            <person name="Hill R."/>
        </authorList>
    </citation>
    <scope>NUCLEOTIDE SEQUENCE</scope>
    <source>
        <strain evidence="13">IMI 356814</strain>
    </source>
</reference>
<comment type="caution">
    <text evidence="13">The sequence shown here is derived from an EMBL/GenBank/DDBJ whole genome shotgun (WGS) entry which is preliminary data.</text>
</comment>
<dbReference type="SUPFAM" id="SSF48264">
    <property type="entry name" value="Cytochrome P450"/>
    <property type="match status" value="1"/>
</dbReference>
<proteinExistence type="inferred from homology"/>
<keyword evidence="6" id="KW-0812">Transmembrane</keyword>
<keyword evidence="9" id="KW-0560">Oxidoreductase</keyword>
<evidence type="ECO:0000313" key="13">
    <source>
        <dbReference type="EMBL" id="KAJ4374839.1"/>
    </source>
</evidence>
<dbReference type="EMBL" id="JAPEUY010000003">
    <property type="protein sequence ID" value="KAJ4374839.1"/>
    <property type="molecule type" value="Genomic_DNA"/>
</dbReference>
<accession>A0A9W8YDS6</accession>
<evidence type="ECO:0000256" key="10">
    <source>
        <dbReference type="ARBA" id="ARBA00023004"/>
    </source>
</evidence>
<keyword evidence="7" id="KW-0479">Metal-binding</keyword>
<evidence type="ECO:0000313" key="14">
    <source>
        <dbReference type="Proteomes" id="UP001140560"/>
    </source>
</evidence>
<dbReference type="CDD" id="cd11041">
    <property type="entry name" value="CYP503A1-like"/>
    <property type="match status" value="1"/>
</dbReference>
<dbReference type="GO" id="GO:0005506">
    <property type="term" value="F:iron ion binding"/>
    <property type="evidence" value="ECO:0007669"/>
    <property type="project" value="InterPro"/>
</dbReference>
<keyword evidence="8" id="KW-1133">Transmembrane helix</keyword>
<dbReference type="InterPro" id="IPR002403">
    <property type="entry name" value="Cyt_P450_E_grp-IV"/>
</dbReference>
<evidence type="ECO:0000256" key="8">
    <source>
        <dbReference type="ARBA" id="ARBA00022989"/>
    </source>
</evidence>
<dbReference type="Gene3D" id="1.10.630.10">
    <property type="entry name" value="Cytochrome P450"/>
    <property type="match status" value="1"/>
</dbReference>
<dbReference type="OrthoDB" id="1844152at2759"/>
<evidence type="ECO:0000256" key="4">
    <source>
        <dbReference type="ARBA" id="ARBA00010617"/>
    </source>
</evidence>
<dbReference type="PRINTS" id="PR00465">
    <property type="entry name" value="EP450IV"/>
</dbReference>